<protein>
    <submittedName>
        <fullName evidence="2">Shikimate dehydrogenase, putative</fullName>
    </submittedName>
</protein>
<dbReference type="AlphaFoldDB" id="A0A6V7TBX4"/>
<name>A0A6V7TBX4_PLAVN</name>
<keyword evidence="1" id="KW-0812">Transmembrane</keyword>
<dbReference type="VEuPathDB" id="PlasmoDB:PVLDE_1301410"/>
<dbReference type="VEuPathDB" id="PlasmoDB:PVBDA_1301160"/>
<keyword evidence="1" id="KW-0472">Membrane</keyword>
<sequence length="208" mass="25103">MNDIISKDNQIKSKNFVTIYTIRMYLNGFIIGYVFRKEIYKNFYIHKNDNIIFDIIKKNKFSPIYNNYKKSTYISKITLRYKTRNYLFKKLNLYNNNQNYQHSYKTILFHKLPYLKRNVHIPNFFAIRLSFWTCTKNIHTKKLNLYLYEYCICSTLCWHLNKRIDNIAISSTLSGLIASSVNKTFFRESTKVFIPNWFGCIISYAIFI</sequence>
<accession>A0A6V7TBX4</accession>
<evidence type="ECO:0000313" key="3">
    <source>
        <dbReference type="Proteomes" id="UP000515697"/>
    </source>
</evidence>
<gene>
    <name evidence="2" type="ORF">PVSEL_1301150</name>
</gene>
<organism evidence="2 3">
    <name type="scientific">Plasmodium vinckei</name>
    <dbReference type="NCBI Taxonomy" id="5860"/>
    <lineage>
        <taxon>Eukaryota</taxon>
        <taxon>Sar</taxon>
        <taxon>Alveolata</taxon>
        <taxon>Apicomplexa</taxon>
        <taxon>Aconoidasida</taxon>
        <taxon>Haemosporida</taxon>
        <taxon>Plasmodiidae</taxon>
        <taxon>Plasmodium</taxon>
        <taxon>Plasmodium (Vinckeia)</taxon>
    </lineage>
</organism>
<dbReference type="VEuPathDB" id="PlasmoDB:PVSEL_1301150"/>
<reference evidence="2 3" key="1">
    <citation type="submission" date="2020-08" db="EMBL/GenBank/DDBJ databases">
        <authorList>
            <person name="Ramaprasad A."/>
        </authorList>
    </citation>
    <scope>NUCLEOTIDE SEQUENCE [LARGE SCALE GENOMIC DNA]</scope>
</reference>
<evidence type="ECO:0000256" key="1">
    <source>
        <dbReference type="SAM" id="Phobius"/>
    </source>
</evidence>
<evidence type="ECO:0000313" key="2">
    <source>
        <dbReference type="EMBL" id="CAD2111098.1"/>
    </source>
</evidence>
<dbReference type="VEuPathDB" id="PlasmoDB:PVPCR_1301310"/>
<dbReference type="Proteomes" id="UP000515697">
    <property type="component" value="Chromosome PVSEL_13"/>
</dbReference>
<proteinExistence type="predicted"/>
<keyword evidence="1" id="KW-1133">Transmembrane helix</keyword>
<dbReference type="VEuPathDB" id="PlasmoDB:PVVCY_1301020"/>
<feature type="transmembrane region" description="Helical" evidence="1">
    <location>
        <begin position="16"/>
        <end position="35"/>
    </location>
</feature>
<dbReference type="EMBL" id="LR865434">
    <property type="protein sequence ID" value="CAD2111098.1"/>
    <property type="molecule type" value="Genomic_DNA"/>
</dbReference>